<feature type="transmembrane region" description="Helical" evidence="1">
    <location>
        <begin position="152"/>
        <end position="172"/>
    </location>
</feature>
<dbReference type="PANTHER" id="PTHR33741:SF5">
    <property type="entry name" value="TRANSMEMBRANE PROTEIN DDB_G0269096-RELATED"/>
    <property type="match status" value="1"/>
</dbReference>
<keyword evidence="1" id="KW-1133">Transmembrane helix</keyword>
<dbReference type="InterPro" id="IPR058581">
    <property type="entry name" value="TM_HPP"/>
</dbReference>
<keyword evidence="1" id="KW-0472">Membrane</keyword>
<organism evidence="3 4">
    <name type="scientific">Qipengyuania nanhaisediminis</name>
    <dbReference type="NCBI Taxonomy" id="604088"/>
    <lineage>
        <taxon>Bacteria</taxon>
        <taxon>Pseudomonadati</taxon>
        <taxon>Pseudomonadota</taxon>
        <taxon>Alphaproteobacteria</taxon>
        <taxon>Sphingomonadales</taxon>
        <taxon>Erythrobacteraceae</taxon>
        <taxon>Qipengyuania</taxon>
    </lineage>
</organism>
<sequence length="253" mass="26149">MAAFSEPGYTMFYSRFFTPILAGATLRDRLIACVGGIAGISLTSLISWSFLPDSLALLFLVAPMGASAVLVFAVPASPLAQPWPVIGGNTLSALIGVACAQVIAIPHVAAGLAVGLAILGMSLTRCLHPPGGAAALTAVIGGQQVAAAGFEFAFLPVALNAVCLVIVGIVFHRGSGHSYPHKPQPVAGHFLLERDLAPPHSQDIAAALADLGETFDIGADDLELIVRRVDYHAARRRKAGDQKTDHATSAAKT</sequence>
<dbReference type="EMBL" id="FOWZ01000009">
    <property type="protein sequence ID" value="SFP44234.1"/>
    <property type="molecule type" value="Genomic_DNA"/>
</dbReference>
<dbReference type="RefSeq" id="WP_245755914.1">
    <property type="nucleotide sequence ID" value="NZ_FOWZ01000009.1"/>
</dbReference>
<dbReference type="Proteomes" id="UP000199331">
    <property type="component" value="Unassembled WGS sequence"/>
</dbReference>
<feature type="transmembrane region" description="Helical" evidence="1">
    <location>
        <begin position="126"/>
        <end position="146"/>
    </location>
</feature>
<keyword evidence="4" id="KW-1185">Reference proteome</keyword>
<protein>
    <submittedName>
        <fullName evidence="3">HPP family protein</fullName>
    </submittedName>
</protein>
<name>A0A1I5QD71_9SPHN</name>
<dbReference type="PANTHER" id="PTHR33741">
    <property type="entry name" value="TRANSMEMBRANE PROTEIN DDB_G0269096-RELATED"/>
    <property type="match status" value="1"/>
</dbReference>
<feature type="transmembrane region" description="Helical" evidence="1">
    <location>
        <begin position="29"/>
        <end position="48"/>
    </location>
</feature>
<reference evidence="4" key="1">
    <citation type="submission" date="2016-10" db="EMBL/GenBank/DDBJ databases">
        <authorList>
            <person name="Varghese N."/>
            <person name="Submissions S."/>
        </authorList>
    </citation>
    <scope>NUCLEOTIDE SEQUENCE [LARGE SCALE GENOMIC DNA]</scope>
    <source>
        <strain evidence="4">CGMCC 1.7715</strain>
    </source>
</reference>
<evidence type="ECO:0000259" key="2">
    <source>
        <dbReference type="Pfam" id="PF04982"/>
    </source>
</evidence>
<proteinExistence type="predicted"/>
<dbReference type="Pfam" id="PF04982">
    <property type="entry name" value="TM_HPP"/>
    <property type="match status" value="1"/>
</dbReference>
<accession>A0A1I5QD71</accession>
<evidence type="ECO:0000256" key="1">
    <source>
        <dbReference type="SAM" id="Phobius"/>
    </source>
</evidence>
<dbReference type="STRING" id="604088.SAMN04488060_2877"/>
<keyword evidence="1" id="KW-0812">Transmembrane</keyword>
<feature type="domain" description="HPP transmembrane region" evidence="2">
    <location>
        <begin position="24"/>
        <end position="180"/>
    </location>
</feature>
<feature type="transmembrane region" description="Helical" evidence="1">
    <location>
        <begin position="55"/>
        <end position="74"/>
    </location>
</feature>
<dbReference type="InterPro" id="IPR007065">
    <property type="entry name" value="HPP"/>
</dbReference>
<evidence type="ECO:0000313" key="3">
    <source>
        <dbReference type="EMBL" id="SFP44234.1"/>
    </source>
</evidence>
<dbReference type="AlphaFoldDB" id="A0A1I5QD71"/>
<gene>
    <name evidence="3" type="ORF">SAMN04488060_2877</name>
</gene>
<feature type="transmembrane region" description="Helical" evidence="1">
    <location>
        <begin position="94"/>
        <end position="119"/>
    </location>
</feature>
<evidence type="ECO:0000313" key="4">
    <source>
        <dbReference type="Proteomes" id="UP000199331"/>
    </source>
</evidence>